<dbReference type="RefSeq" id="WP_221031961.1">
    <property type="nucleotide sequence ID" value="NZ_CP139781.1"/>
</dbReference>
<feature type="transmembrane region" description="Helical" evidence="12">
    <location>
        <begin position="475"/>
        <end position="496"/>
    </location>
</feature>
<feature type="transmembrane region" description="Helical" evidence="12">
    <location>
        <begin position="193"/>
        <end position="214"/>
    </location>
</feature>
<proteinExistence type="inferred from homology"/>
<dbReference type="InterPro" id="IPR038377">
    <property type="entry name" value="Na/Glc_symporter_sf"/>
</dbReference>
<keyword evidence="4" id="KW-1003">Cell membrane</keyword>
<evidence type="ECO:0000256" key="5">
    <source>
        <dbReference type="ARBA" id="ARBA00022692"/>
    </source>
</evidence>
<evidence type="ECO:0000256" key="4">
    <source>
        <dbReference type="ARBA" id="ARBA00022475"/>
    </source>
</evidence>
<protein>
    <recommendedName>
        <fullName evidence="16">Sodium:solute symporter</fullName>
    </recommendedName>
</protein>
<evidence type="ECO:0000256" key="8">
    <source>
        <dbReference type="ARBA" id="ARBA00023065"/>
    </source>
</evidence>
<evidence type="ECO:0000313" key="15">
    <source>
        <dbReference type="Proteomes" id="UP000738431"/>
    </source>
</evidence>
<reference evidence="14 15" key="1">
    <citation type="submission" date="2023-12" db="EMBL/GenBank/DDBJ databases">
        <title>Description of an unclassified Opitutus bacterium of Verrucomicrobiota.</title>
        <authorList>
            <person name="Zhang D.-F."/>
        </authorList>
    </citation>
    <scope>NUCLEOTIDE SEQUENCE [LARGE SCALE GENOMIC DNA]</scope>
    <source>
        <strain evidence="14 15">WL0086</strain>
    </source>
</reference>
<sequence>MPRLTRFSLLSFIGFTLAPLLQAQSSVATDEVLPALHTGLHWLDWCIIALYLGVVLWLGAKCAKGDSGTAEYFIAAKRHMNPVLIGISTFATILSTVSYLSKPGEMVNKGPTILLALIISAPLTYWVVSRWLIPQLMRLRVTSAYELLEERLGYGVRVLGAVMFILLRLVWMGLLVYLASLALVIIIGLDEKWTPLISALTGIVAVVYTSMGGLRTVVITDLIQFFLLLGGALITIAIVTIKLGGFSWFSLSWNPNWDTQPLFTWDPTVRVSLFGAVLSGMLWQIATAGSDQTAVQRYMATEDKKAASRSYLVSMVALAGVSTVLALLGMSLLAFFTEYPELLQGGLTLSADGDKIFPYFISHFLPIGITGLVVSGAIAAAMSSVDSGVNSITAVVMTDFLDRNGKSFKSEAQHLRFSKFLAAGIGAIVIVTSLFVQYVPGNFTAMTSKTANLLVTPIFCLFILALWVRGATPLSAFLGFAYGFAASVLIAFWEPITGQPQISFQWVGLGALVANLGIALPLAKFGPRREDTRATRNTAIVGLVILAALLFWLL</sequence>
<feature type="chain" id="PRO_5047353106" description="Sodium:solute symporter" evidence="13">
    <location>
        <begin position="24"/>
        <end position="554"/>
    </location>
</feature>
<dbReference type="PROSITE" id="PS50283">
    <property type="entry name" value="NA_SOLUT_SYMP_3"/>
    <property type="match status" value="1"/>
</dbReference>
<gene>
    <name evidence="14" type="ORF">K1X11_011910</name>
</gene>
<feature type="transmembrane region" description="Helical" evidence="12">
    <location>
        <begin position="81"/>
        <end position="101"/>
    </location>
</feature>
<evidence type="ECO:0000256" key="12">
    <source>
        <dbReference type="SAM" id="Phobius"/>
    </source>
</evidence>
<keyword evidence="10" id="KW-0739">Sodium transport</keyword>
<organism evidence="14 15">
    <name type="scientific">Actomonas aquatica</name>
    <dbReference type="NCBI Taxonomy" id="2866162"/>
    <lineage>
        <taxon>Bacteria</taxon>
        <taxon>Pseudomonadati</taxon>
        <taxon>Verrucomicrobiota</taxon>
        <taxon>Opitutia</taxon>
        <taxon>Opitutales</taxon>
        <taxon>Opitutaceae</taxon>
        <taxon>Actomonas</taxon>
    </lineage>
</organism>
<dbReference type="PANTHER" id="PTHR42985">
    <property type="entry name" value="SODIUM-COUPLED MONOCARBOXYLATE TRANSPORTER"/>
    <property type="match status" value="1"/>
</dbReference>
<feature type="transmembrane region" description="Helical" evidence="12">
    <location>
        <begin position="502"/>
        <end position="522"/>
    </location>
</feature>
<feature type="transmembrane region" description="Helical" evidence="12">
    <location>
        <begin position="271"/>
        <end position="290"/>
    </location>
</feature>
<evidence type="ECO:0000256" key="9">
    <source>
        <dbReference type="ARBA" id="ARBA00023136"/>
    </source>
</evidence>
<keyword evidence="7" id="KW-0915">Sodium</keyword>
<keyword evidence="8" id="KW-0406">Ion transport</keyword>
<feature type="transmembrane region" description="Helical" evidence="12">
    <location>
        <begin position="534"/>
        <end position="553"/>
    </location>
</feature>
<keyword evidence="9 12" id="KW-0472">Membrane</keyword>
<evidence type="ECO:0000256" key="13">
    <source>
        <dbReference type="SAM" id="SignalP"/>
    </source>
</evidence>
<feature type="signal peptide" evidence="13">
    <location>
        <begin position="1"/>
        <end position="23"/>
    </location>
</feature>
<dbReference type="EMBL" id="CP139781">
    <property type="protein sequence ID" value="WRQ90116.1"/>
    <property type="molecule type" value="Genomic_DNA"/>
</dbReference>
<dbReference type="InterPro" id="IPR051163">
    <property type="entry name" value="Sodium:Solute_Symporter_SSF"/>
</dbReference>
<feature type="transmembrane region" description="Helical" evidence="12">
    <location>
        <begin position="39"/>
        <end position="60"/>
    </location>
</feature>
<evidence type="ECO:0000256" key="2">
    <source>
        <dbReference type="ARBA" id="ARBA00006434"/>
    </source>
</evidence>
<accession>A0ABZ1CEK1</accession>
<evidence type="ECO:0000256" key="6">
    <source>
        <dbReference type="ARBA" id="ARBA00022989"/>
    </source>
</evidence>
<dbReference type="Proteomes" id="UP000738431">
    <property type="component" value="Chromosome"/>
</dbReference>
<evidence type="ECO:0000256" key="1">
    <source>
        <dbReference type="ARBA" id="ARBA00004651"/>
    </source>
</evidence>
<feature type="transmembrane region" description="Helical" evidence="12">
    <location>
        <begin position="311"/>
        <end position="336"/>
    </location>
</feature>
<feature type="transmembrane region" description="Helical" evidence="12">
    <location>
        <begin position="451"/>
        <end position="468"/>
    </location>
</feature>
<comment type="subcellular location">
    <subcellularLocation>
        <location evidence="1">Cell membrane</location>
        <topology evidence="1">Multi-pass membrane protein</topology>
    </subcellularLocation>
</comment>
<evidence type="ECO:0000256" key="3">
    <source>
        <dbReference type="ARBA" id="ARBA00022448"/>
    </source>
</evidence>
<evidence type="ECO:0000256" key="7">
    <source>
        <dbReference type="ARBA" id="ARBA00023053"/>
    </source>
</evidence>
<dbReference type="Pfam" id="PF00474">
    <property type="entry name" value="SSF"/>
    <property type="match status" value="1"/>
</dbReference>
<evidence type="ECO:0000256" key="11">
    <source>
        <dbReference type="RuleBase" id="RU362091"/>
    </source>
</evidence>
<dbReference type="InterPro" id="IPR001734">
    <property type="entry name" value="Na/solute_symporter"/>
</dbReference>
<evidence type="ECO:0000313" key="14">
    <source>
        <dbReference type="EMBL" id="WRQ90116.1"/>
    </source>
</evidence>
<dbReference type="PANTHER" id="PTHR42985:SF40">
    <property type="entry name" value="LD47995P-RELATED"/>
    <property type="match status" value="1"/>
</dbReference>
<evidence type="ECO:0008006" key="16">
    <source>
        <dbReference type="Google" id="ProtNLM"/>
    </source>
</evidence>
<keyword evidence="5 12" id="KW-0812">Transmembrane</keyword>
<keyword evidence="6 12" id="KW-1133">Transmembrane helix</keyword>
<feature type="transmembrane region" description="Helical" evidence="12">
    <location>
        <begin position="420"/>
        <end position="439"/>
    </location>
</feature>
<dbReference type="Gene3D" id="1.20.1730.10">
    <property type="entry name" value="Sodium/glucose cotransporter"/>
    <property type="match status" value="1"/>
</dbReference>
<feature type="transmembrane region" description="Helical" evidence="12">
    <location>
        <begin position="356"/>
        <end position="381"/>
    </location>
</feature>
<feature type="transmembrane region" description="Helical" evidence="12">
    <location>
        <begin position="154"/>
        <end position="187"/>
    </location>
</feature>
<comment type="similarity">
    <text evidence="2 11">Belongs to the sodium:solute symporter (SSF) (TC 2.A.21) family.</text>
</comment>
<feature type="transmembrane region" description="Helical" evidence="12">
    <location>
        <begin position="113"/>
        <end position="133"/>
    </location>
</feature>
<evidence type="ECO:0000256" key="10">
    <source>
        <dbReference type="ARBA" id="ARBA00023201"/>
    </source>
</evidence>
<feature type="transmembrane region" description="Helical" evidence="12">
    <location>
        <begin position="226"/>
        <end position="251"/>
    </location>
</feature>
<keyword evidence="15" id="KW-1185">Reference proteome</keyword>
<keyword evidence="13" id="KW-0732">Signal</keyword>
<name>A0ABZ1CEK1_9BACT</name>
<keyword evidence="3" id="KW-0813">Transport</keyword>